<name>A0AAJ5X0Q4_9CAUL</name>
<dbReference type="EMBL" id="CP119326">
    <property type="protein sequence ID" value="WEK40047.1"/>
    <property type="molecule type" value="Genomic_DNA"/>
</dbReference>
<dbReference type="Pfam" id="PF00132">
    <property type="entry name" value="Hexapep"/>
    <property type="match status" value="1"/>
</dbReference>
<organism evidence="1 2">
    <name type="scientific">Candidatus Brevundimonas colombiensis</name>
    <dbReference type="NCBI Taxonomy" id="3121376"/>
    <lineage>
        <taxon>Bacteria</taxon>
        <taxon>Pseudomonadati</taxon>
        <taxon>Pseudomonadota</taxon>
        <taxon>Alphaproteobacteria</taxon>
        <taxon>Caulobacterales</taxon>
        <taxon>Caulobacteraceae</taxon>
        <taxon>Brevundimonas</taxon>
    </lineage>
</organism>
<gene>
    <name evidence="1" type="ORF">P0Y50_00135</name>
</gene>
<proteinExistence type="predicted"/>
<dbReference type="InterPro" id="IPR050484">
    <property type="entry name" value="Transf_Hexapept/Carb_Anhydrase"/>
</dbReference>
<accession>A0AAJ5X0Q4</accession>
<dbReference type="CDD" id="cd04645">
    <property type="entry name" value="LbH_gamma_CA_like"/>
    <property type="match status" value="1"/>
</dbReference>
<protein>
    <submittedName>
        <fullName evidence="1">Gamma carbonic anhydrase family protein</fullName>
    </submittedName>
</protein>
<dbReference type="SUPFAM" id="SSF51161">
    <property type="entry name" value="Trimeric LpxA-like enzymes"/>
    <property type="match status" value="1"/>
</dbReference>
<dbReference type="Gene3D" id="2.160.10.10">
    <property type="entry name" value="Hexapeptide repeat proteins"/>
    <property type="match status" value="1"/>
</dbReference>
<reference evidence="1" key="1">
    <citation type="submission" date="2023-03" db="EMBL/GenBank/DDBJ databases">
        <title>Andean soil-derived lignocellulolytic bacterial consortium as a source of novel taxa and putative plastic-active enzymes.</title>
        <authorList>
            <person name="Diaz-Garcia L."/>
            <person name="Chuvochina M."/>
            <person name="Feuerriegel G."/>
            <person name="Bunk B."/>
            <person name="Sproer C."/>
            <person name="Streit W.R."/>
            <person name="Rodriguez L.M."/>
            <person name="Overmann J."/>
            <person name="Jimenez D.J."/>
        </authorList>
    </citation>
    <scope>NUCLEOTIDE SEQUENCE</scope>
    <source>
        <strain evidence="1">MAG 833</strain>
    </source>
</reference>
<dbReference type="InterPro" id="IPR011004">
    <property type="entry name" value="Trimer_LpxA-like_sf"/>
</dbReference>
<sequence>MTVYALGDSKPQLPPEGEYWVAPNASVIGNVILHPNASVWFGATLRGDNDPITVGPDSNIQDGSVLHTDLGSPLTLGRGVTVGHNAMLHGCEVGDYSLIGIGAVVLNGAKIGRNCIIGANALITEGKVIPDNSLVMGQPGKVVRERDPEHIAVLQMSADHYVQNWKRFAAELRAL</sequence>
<dbReference type="InterPro" id="IPR047324">
    <property type="entry name" value="LbH_gamma_CA-like"/>
</dbReference>
<dbReference type="PANTHER" id="PTHR13061:SF29">
    <property type="entry name" value="GAMMA CARBONIC ANHYDRASE-LIKE 1, MITOCHONDRIAL-RELATED"/>
    <property type="match status" value="1"/>
</dbReference>
<dbReference type="PANTHER" id="PTHR13061">
    <property type="entry name" value="DYNACTIN SUBUNIT P25"/>
    <property type="match status" value="1"/>
</dbReference>
<dbReference type="AlphaFoldDB" id="A0AAJ5X0Q4"/>
<evidence type="ECO:0000313" key="1">
    <source>
        <dbReference type="EMBL" id="WEK40047.1"/>
    </source>
</evidence>
<dbReference type="InterPro" id="IPR001451">
    <property type="entry name" value="Hexapep"/>
</dbReference>
<dbReference type="Proteomes" id="UP001213664">
    <property type="component" value="Chromosome"/>
</dbReference>
<evidence type="ECO:0000313" key="2">
    <source>
        <dbReference type="Proteomes" id="UP001213664"/>
    </source>
</evidence>